<dbReference type="EMBL" id="CP019082">
    <property type="protein sequence ID" value="APW62332.1"/>
    <property type="molecule type" value="Genomic_DNA"/>
</dbReference>
<keyword evidence="3" id="KW-1185">Reference proteome</keyword>
<proteinExistence type="predicted"/>
<dbReference type="AlphaFoldDB" id="A0A1U7CTT1"/>
<keyword evidence="1" id="KW-1133">Transmembrane helix</keyword>
<protein>
    <recommendedName>
        <fullName evidence="4">DUF4013 domain-containing protein</fullName>
    </recommendedName>
</protein>
<gene>
    <name evidence="2" type="ORF">BSF38_03871</name>
</gene>
<sequence>MSRPKRWYDPGAGDSLLLVQHSKDDHESYASLRWKHPRTSPGLLECLLYPLSDGPGLGLMVLFPPVLWLLSLPVFDFIAVLEPMTKSDWALGLVVVPVFIPLLFSFGTVVSYLLIFLGRILVASAMGENDHPHWPELSPEDISEGIARWIWAFLMGTVVGGLPAVVFWNYFGAIDWPTLSVFGLLLFLGVGFTQMALAASLMHETITAANPVTVVAAVRRIGWAYLLPCAATTVAVLLTCLSVYSLLFRMPKMWMEAVALWAFWVFFLYTGMVLLRMLGLTYHAHAMDLYWFRRRPRWATGGRPGRIYANS</sequence>
<dbReference type="OrthoDB" id="254482at2"/>
<evidence type="ECO:0000256" key="1">
    <source>
        <dbReference type="SAM" id="Phobius"/>
    </source>
</evidence>
<evidence type="ECO:0000313" key="3">
    <source>
        <dbReference type="Proteomes" id="UP000186309"/>
    </source>
</evidence>
<name>A0A1U7CTT1_9BACT</name>
<feature type="transmembrane region" description="Helical" evidence="1">
    <location>
        <begin position="57"/>
        <end position="81"/>
    </location>
</feature>
<dbReference type="KEGG" id="pbor:BSF38_03871"/>
<dbReference type="RefSeq" id="WP_076348356.1">
    <property type="nucleotide sequence ID" value="NZ_CP019082.1"/>
</dbReference>
<dbReference type="Proteomes" id="UP000186309">
    <property type="component" value="Chromosome"/>
</dbReference>
<reference evidence="3" key="1">
    <citation type="submission" date="2016-12" db="EMBL/GenBank/DDBJ databases">
        <title>Comparative genomics of four Isosphaeraceae planctomycetes: a common pool of plasmids and glycoside hydrolase genes.</title>
        <authorList>
            <person name="Ivanova A."/>
        </authorList>
    </citation>
    <scope>NUCLEOTIDE SEQUENCE [LARGE SCALE GENOMIC DNA]</scope>
    <source>
        <strain evidence="3">PX4</strain>
    </source>
</reference>
<evidence type="ECO:0008006" key="4">
    <source>
        <dbReference type="Google" id="ProtNLM"/>
    </source>
</evidence>
<feature type="transmembrane region" description="Helical" evidence="1">
    <location>
        <begin position="146"/>
        <end position="170"/>
    </location>
</feature>
<feature type="transmembrane region" description="Helical" evidence="1">
    <location>
        <begin position="93"/>
        <end position="126"/>
    </location>
</feature>
<dbReference type="STRING" id="1387353.BSF38_03871"/>
<organism evidence="2 3">
    <name type="scientific">Paludisphaera borealis</name>
    <dbReference type="NCBI Taxonomy" id="1387353"/>
    <lineage>
        <taxon>Bacteria</taxon>
        <taxon>Pseudomonadati</taxon>
        <taxon>Planctomycetota</taxon>
        <taxon>Planctomycetia</taxon>
        <taxon>Isosphaerales</taxon>
        <taxon>Isosphaeraceae</taxon>
        <taxon>Paludisphaera</taxon>
    </lineage>
</organism>
<feature type="transmembrane region" description="Helical" evidence="1">
    <location>
        <begin position="223"/>
        <end position="247"/>
    </location>
</feature>
<accession>A0A1U7CTT1</accession>
<evidence type="ECO:0000313" key="2">
    <source>
        <dbReference type="EMBL" id="APW62332.1"/>
    </source>
</evidence>
<keyword evidence="1" id="KW-0472">Membrane</keyword>
<keyword evidence="1" id="KW-0812">Transmembrane</keyword>
<feature type="transmembrane region" description="Helical" evidence="1">
    <location>
        <begin position="259"/>
        <end position="282"/>
    </location>
</feature>
<feature type="transmembrane region" description="Helical" evidence="1">
    <location>
        <begin position="182"/>
        <end position="203"/>
    </location>
</feature>